<evidence type="ECO:0000313" key="6">
    <source>
        <dbReference type="Proteomes" id="UP000053257"/>
    </source>
</evidence>
<dbReference type="Pfam" id="PF01255">
    <property type="entry name" value="Prenyltransf"/>
    <property type="match status" value="1"/>
</dbReference>
<dbReference type="AlphaFoldDB" id="A0A0C3SBS9"/>
<dbReference type="EMBL" id="KN840483">
    <property type="protein sequence ID" value="KIP08245.1"/>
    <property type="molecule type" value="Genomic_DNA"/>
</dbReference>
<dbReference type="GO" id="GO:0045547">
    <property type="term" value="F:ditrans,polycis-polyprenyl diphosphate synthase [(2E,6E)-farnesyl diphosphate specific] activity"/>
    <property type="evidence" value="ECO:0007669"/>
    <property type="project" value="TreeGrafter"/>
</dbReference>
<evidence type="ECO:0000256" key="1">
    <source>
        <dbReference type="ARBA" id="ARBA00005432"/>
    </source>
</evidence>
<reference evidence="5 6" key="1">
    <citation type="journal article" date="2014" name="PLoS Genet.">
        <title>Analysis of the Phlebiopsis gigantea genome, transcriptome and secretome provides insight into its pioneer colonization strategies of wood.</title>
        <authorList>
            <person name="Hori C."/>
            <person name="Ishida T."/>
            <person name="Igarashi K."/>
            <person name="Samejima M."/>
            <person name="Suzuki H."/>
            <person name="Master E."/>
            <person name="Ferreira P."/>
            <person name="Ruiz-Duenas F.J."/>
            <person name="Held B."/>
            <person name="Canessa P."/>
            <person name="Larrondo L.F."/>
            <person name="Schmoll M."/>
            <person name="Druzhinina I.S."/>
            <person name="Kubicek C.P."/>
            <person name="Gaskell J.A."/>
            <person name="Kersten P."/>
            <person name="St John F."/>
            <person name="Glasner J."/>
            <person name="Sabat G."/>
            <person name="Splinter BonDurant S."/>
            <person name="Syed K."/>
            <person name="Yadav J."/>
            <person name="Mgbeahuruike A.C."/>
            <person name="Kovalchuk A."/>
            <person name="Asiegbu F.O."/>
            <person name="Lackner G."/>
            <person name="Hoffmeister D."/>
            <person name="Rencoret J."/>
            <person name="Gutierrez A."/>
            <person name="Sun H."/>
            <person name="Lindquist E."/>
            <person name="Barry K."/>
            <person name="Riley R."/>
            <person name="Grigoriev I.V."/>
            <person name="Henrissat B."/>
            <person name="Kues U."/>
            <person name="Berka R.M."/>
            <person name="Martinez A.T."/>
            <person name="Covert S.F."/>
            <person name="Blanchette R.A."/>
            <person name="Cullen D."/>
        </authorList>
    </citation>
    <scope>NUCLEOTIDE SEQUENCE [LARGE SCALE GENOMIC DNA]</scope>
    <source>
        <strain evidence="5 6">11061_1 CR5-6</strain>
    </source>
</reference>
<dbReference type="PANTHER" id="PTHR10291">
    <property type="entry name" value="DEHYDRODOLICHYL DIPHOSPHATE SYNTHASE FAMILY MEMBER"/>
    <property type="match status" value="1"/>
</dbReference>
<dbReference type="GO" id="GO:0005811">
    <property type="term" value="C:lipid droplet"/>
    <property type="evidence" value="ECO:0007669"/>
    <property type="project" value="TreeGrafter"/>
</dbReference>
<dbReference type="GO" id="GO:0016094">
    <property type="term" value="P:polyprenol biosynthetic process"/>
    <property type="evidence" value="ECO:0007669"/>
    <property type="project" value="TreeGrafter"/>
</dbReference>
<dbReference type="EC" id="2.5.1.-" evidence="4"/>
<dbReference type="GO" id="GO:0005783">
    <property type="term" value="C:endoplasmic reticulum"/>
    <property type="evidence" value="ECO:0007669"/>
    <property type="project" value="TreeGrafter"/>
</dbReference>
<dbReference type="SUPFAM" id="SSF64005">
    <property type="entry name" value="Undecaprenyl diphosphate synthase"/>
    <property type="match status" value="1"/>
</dbReference>
<dbReference type="Gene3D" id="3.40.1180.10">
    <property type="entry name" value="Decaprenyl diphosphate synthase-like"/>
    <property type="match status" value="1"/>
</dbReference>
<dbReference type="PANTHER" id="PTHR10291:SF43">
    <property type="entry name" value="DEHYDRODOLICHYL DIPHOSPHATE SYNTHASE COMPLEX SUBUNIT DHDDS"/>
    <property type="match status" value="1"/>
</dbReference>
<dbReference type="InterPro" id="IPR036424">
    <property type="entry name" value="UPP_synth-like_sf"/>
</dbReference>
<evidence type="ECO:0000256" key="4">
    <source>
        <dbReference type="RuleBase" id="RU363018"/>
    </source>
</evidence>
<dbReference type="GO" id="GO:1904423">
    <property type="term" value="C:dehydrodolichyl diphosphate synthase complex"/>
    <property type="evidence" value="ECO:0007669"/>
    <property type="project" value="TreeGrafter"/>
</dbReference>
<keyword evidence="3" id="KW-0460">Magnesium</keyword>
<dbReference type="PROSITE" id="PS01066">
    <property type="entry name" value="UPP_SYNTHASE"/>
    <property type="match status" value="1"/>
</dbReference>
<dbReference type="OrthoDB" id="4173905at2759"/>
<dbReference type="Proteomes" id="UP000053257">
    <property type="component" value="Unassembled WGS sequence"/>
</dbReference>
<dbReference type="FunFam" id="3.40.1180.10:FF:000005">
    <property type="entry name" value="Alkyl transferase"/>
    <property type="match status" value="1"/>
</dbReference>
<comment type="similarity">
    <text evidence="1 4">Belongs to the UPP synthase family.</text>
</comment>
<proteinExistence type="inferred from homology"/>
<gene>
    <name evidence="5" type="ORF">PHLGIDRAFT_29676</name>
</gene>
<keyword evidence="6" id="KW-1185">Reference proteome</keyword>
<dbReference type="HOGENOM" id="CLU_038505_0_4_1"/>
<dbReference type="HAMAP" id="MF_01139">
    <property type="entry name" value="ISPT"/>
    <property type="match status" value="1"/>
</dbReference>
<keyword evidence="2 4" id="KW-0808">Transferase</keyword>
<evidence type="ECO:0000256" key="3">
    <source>
        <dbReference type="ARBA" id="ARBA00022842"/>
    </source>
</evidence>
<protein>
    <recommendedName>
        <fullName evidence="4">Alkyl transferase</fullName>
        <ecNumber evidence="4">2.5.1.-</ecNumber>
    </recommendedName>
</protein>
<dbReference type="InterPro" id="IPR018520">
    <property type="entry name" value="UPP_synth-like_CS"/>
</dbReference>
<dbReference type="GO" id="GO:0016020">
    <property type="term" value="C:membrane"/>
    <property type="evidence" value="ECO:0007669"/>
    <property type="project" value="TreeGrafter"/>
</dbReference>
<accession>A0A0C3SBS9</accession>
<organism evidence="5 6">
    <name type="scientific">Phlebiopsis gigantea (strain 11061_1 CR5-6)</name>
    <name type="common">White-rot fungus</name>
    <name type="synonym">Peniophora gigantea</name>
    <dbReference type="NCBI Taxonomy" id="745531"/>
    <lineage>
        <taxon>Eukaryota</taxon>
        <taxon>Fungi</taxon>
        <taxon>Dikarya</taxon>
        <taxon>Basidiomycota</taxon>
        <taxon>Agaricomycotina</taxon>
        <taxon>Agaricomycetes</taxon>
        <taxon>Polyporales</taxon>
        <taxon>Phanerochaetaceae</taxon>
        <taxon>Phlebiopsis</taxon>
    </lineage>
</organism>
<dbReference type="CDD" id="cd00475">
    <property type="entry name" value="Cis_IPPS"/>
    <property type="match status" value="1"/>
</dbReference>
<dbReference type="InterPro" id="IPR001441">
    <property type="entry name" value="UPP_synth-like"/>
</dbReference>
<sequence length="264" mass="29394">MLSALVSRVQDFVAAKAQDALLAVLRAGPVPQHVAFVMDGNRRYARRQHKVVWEGHADGFEALRRTLEICMRLGVRCVSVYAFAIENFKRSQDEVDALMSLAEDKLTEMCKHGELLDRHGIRLNVLGRKDLLPPRVQDVVRRAEHMTRHNDRAVLNLCMPFASRDDIATAVAASVSDALASDAPHITEAAVAAHIATAAAGSPPVDVLVRTSGVRRLSDFLTWQTCEDAQIQFSPKYWPDFGLWDFVPVLLDYQRKVWAAPVDA</sequence>
<evidence type="ECO:0000313" key="5">
    <source>
        <dbReference type="EMBL" id="KIP08245.1"/>
    </source>
</evidence>
<name>A0A0C3SBS9_PHLG1</name>
<evidence type="ECO:0000256" key="2">
    <source>
        <dbReference type="ARBA" id="ARBA00022679"/>
    </source>
</evidence>
<dbReference type="NCBIfam" id="TIGR00055">
    <property type="entry name" value="uppS"/>
    <property type="match status" value="1"/>
</dbReference>
<dbReference type="STRING" id="745531.A0A0C3SBS9"/>